<dbReference type="PROSITE" id="PS50222">
    <property type="entry name" value="EF_HAND_2"/>
    <property type="match status" value="1"/>
</dbReference>
<dbReference type="InterPro" id="IPR017868">
    <property type="entry name" value="Filamin/ABP280_repeat-like"/>
</dbReference>
<name>A0A975J313_9BACT</name>
<dbReference type="PROSITE" id="PS00018">
    <property type="entry name" value="EF_HAND_1"/>
    <property type="match status" value="2"/>
</dbReference>
<evidence type="ECO:0000259" key="2">
    <source>
        <dbReference type="PROSITE" id="PS50222"/>
    </source>
</evidence>
<evidence type="ECO:0000256" key="1">
    <source>
        <dbReference type="SAM" id="SignalP"/>
    </source>
</evidence>
<dbReference type="Pfam" id="PF13202">
    <property type="entry name" value="EF-hand_5"/>
    <property type="match status" value="1"/>
</dbReference>
<dbReference type="KEGG" id="lamb:KBB96_09425"/>
<dbReference type="PROSITE" id="PS50194">
    <property type="entry name" value="FILAMIN_REPEAT"/>
    <property type="match status" value="1"/>
</dbReference>
<sequence length="1302" mass="132941">MKSPIFRRICRAAFVSSLAWAVSGAAMAATTPPVLERVQALPLSPKDVRMKLVEIGGEFYGTSPLGGAYDLGTFYKLTKTGTLTVLVNFNGTNGAAPKGELTLGTNGELYGTTESGGANGKGTVFRVSTAGVLTTLASFSGGVNGSAPNGGVTLASDGNFYGNTSTGGTANRGTIFQLTPGGTLTTIASFDSTKGSTNPTGRMVADANGLLYGVCTGSDAFMDDYGSIYTVTTTGTLNLLVKFNVGNGMKPKSGLIPDGAGNFLGTTWEGGQSGIGCVYRLTPAGAITVLGSFDGSNGRGPACELTLGEDGNYYGTSYRDGSGGLINGGTIFRVAPAGGITRMATFGTAGPGNGGNPMGGVVLASDGLFYGITSNGGHPPGDNYSTNGVFFRMDLAGNLTTLATFTDFAGKTPMAGLVLASDGNFYGSASEGGGYGYGAFFRMTPQGVLSTVASCGYYPGTPSFGAFPKAALTASSSPIIPFLFSTTTYGPFSAGSNGSVVKINPATNAVTLDGALNVGATFAIGAQTVGPVVALSSTSYGMTSMGGSGGLGTFYRSSGGTITTLANFSSSTGNTPLGGPTSVGGTTFYASNSAGGTGGKGTIFKINGTSGTLETLVNFDGTNGGTPVGELLLQGNILTGTFYGVTRTGGTADKGTVFKMTPAGALTTLASFTGANGSTPQAGLAFGADGNFYGTTEKGGTYDLGTLYRITPEGVLTTVVSFDGTNGSYPWSRLISAPGGYLYGTTSSGGLSADGQSGGGGQIFRLRVYPDVLTGIADPVSFNSALLHGTATPIEQSAVVSFEYGTDSTLATSTALAANIPGGSGNGFMGVASPLAPLTTYYYRALTTLADGVTKVRGDIQSFTTLAAPPDIAVDAGGQTNLASDGAALVLANTAVGQTRDFEITVRTSVATSTLSGLSASITEQDSPFTIVQQPAASVAFGSTTTLVVRFSPVALGGSTATITIASDDADENPFTLHLRAWGGDMLSPVIDPANPAPVEWDGFIATGITLSGTTLTAPPHRGTEYVLVSNPGSAAVEGTFNGLPEGSLVTIAYGGNNYRFLLSYQGGDGNDIVLSYWPETGIDPSDSPEAFLFAALDSNRDDKLARAEWLGIYAKLPKKETIFDVIDSNRDGFLTLAEFTAGATNRTASRTISTAVNRTAVFMEVDTSYDNIVSRAEIAFMWKPGTAAKTIDAYWTRAQGGDGMDFWDWLWAQTLPSFTTYDQAGTMRVQRRGVAGQLDADTSGTITFAEFSHLYKAGTKTATIDTAWRAANATPRGTASPASMTIDAFVEAPKLPKLMVF</sequence>
<feature type="domain" description="EF-hand" evidence="2">
    <location>
        <begin position="1115"/>
        <end position="1150"/>
    </location>
</feature>
<dbReference type="InterPro" id="IPR022519">
    <property type="entry name" value="Gloeo/Verruco_rpt"/>
</dbReference>
<dbReference type="SUPFAM" id="SSF47473">
    <property type="entry name" value="EF-hand"/>
    <property type="match status" value="1"/>
</dbReference>
<dbReference type="GO" id="GO:0005509">
    <property type="term" value="F:calcium ion binding"/>
    <property type="evidence" value="ECO:0007669"/>
    <property type="project" value="InterPro"/>
</dbReference>
<dbReference type="InterPro" id="IPR018247">
    <property type="entry name" value="EF_Hand_1_Ca_BS"/>
</dbReference>
<dbReference type="InterPro" id="IPR002048">
    <property type="entry name" value="EF_hand_dom"/>
</dbReference>
<dbReference type="NCBIfam" id="TIGR03803">
    <property type="entry name" value="Gloeo_Verruco"/>
    <property type="match status" value="12"/>
</dbReference>
<evidence type="ECO:0000313" key="3">
    <source>
        <dbReference type="EMBL" id="QUE53099.1"/>
    </source>
</evidence>
<feature type="signal peptide" evidence="1">
    <location>
        <begin position="1"/>
        <end position="28"/>
    </location>
</feature>
<gene>
    <name evidence="3" type="ORF">KBB96_09425</name>
</gene>
<proteinExistence type="predicted"/>
<organism evidence="3 4">
    <name type="scientific">Luteolibacter ambystomatis</name>
    <dbReference type="NCBI Taxonomy" id="2824561"/>
    <lineage>
        <taxon>Bacteria</taxon>
        <taxon>Pseudomonadati</taxon>
        <taxon>Verrucomicrobiota</taxon>
        <taxon>Verrucomicrobiia</taxon>
        <taxon>Verrucomicrobiales</taxon>
        <taxon>Verrucomicrobiaceae</taxon>
        <taxon>Luteolibacter</taxon>
    </lineage>
</organism>
<keyword evidence="4" id="KW-1185">Reference proteome</keyword>
<dbReference type="Gene3D" id="2.60.40.10">
    <property type="entry name" value="Immunoglobulins"/>
    <property type="match status" value="1"/>
</dbReference>
<dbReference type="Gene3D" id="1.10.238.10">
    <property type="entry name" value="EF-hand"/>
    <property type="match status" value="1"/>
</dbReference>
<dbReference type="Proteomes" id="UP000676169">
    <property type="component" value="Chromosome"/>
</dbReference>
<dbReference type="RefSeq" id="WP_211634443.1">
    <property type="nucleotide sequence ID" value="NZ_CP073100.1"/>
</dbReference>
<feature type="chain" id="PRO_5038023377" description="EF-hand domain-containing protein" evidence="1">
    <location>
        <begin position="29"/>
        <end position="1302"/>
    </location>
</feature>
<dbReference type="EMBL" id="CP073100">
    <property type="protein sequence ID" value="QUE53099.1"/>
    <property type="molecule type" value="Genomic_DNA"/>
</dbReference>
<keyword evidence="1" id="KW-0732">Signal</keyword>
<evidence type="ECO:0000313" key="4">
    <source>
        <dbReference type="Proteomes" id="UP000676169"/>
    </source>
</evidence>
<accession>A0A975J313</accession>
<dbReference type="SUPFAM" id="SSF63829">
    <property type="entry name" value="Calcium-dependent phosphotriesterase"/>
    <property type="match status" value="2"/>
</dbReference>
<reference evidence="3" key="1">
    <citation type="submission" date="2021-04" db="EMBL/GenBank/DDBJ databases">
        <title>Luteolibacter sp. 32A isolated from the skin of an Anderson's salamander (Ambystoma andersonii).</title>
        <authorList>
            <person name="Spergser J."/>
            <person name="Busse H.-J."/>
        </authorList>
    </citation>
    <scope>NUCLEOTIDE SEQUENCE</scope>
    <source>
        <strain evidence="3">32A</strain>
    </source>
</reference>
<protein>
    <recommendedName>
        <fullName evidence="2">EF-hand domain-containing protein</fullName>
    </recommendedName>
</protein>
<dbReference type="InterPro" id="IPR013783">
    <property type="entry name" value="Ig-like_fold"/>
</dbReference>
<dbReference type="InterPro" id="IPR011992">
    <property type="entry name" value="EF-hand-dom_pair"/>
</dbReference>